<sequence>MGADNLGGAIETGGRNYLAADLDGDGVTDPVLLNFDDTGVDRAAS</sequence>
<protein>
    <submittedName>
        <fullName evidence="1">Uncharacterized protein</fullName>
    </submittedName>
</protein>
<evidence type="ECO:0000313" key="1">
    <source>
        <dbReference type="EMBL" id="MFA3843030.1"/>
    </source>
</evidence>
<name>A0ABV4SXJ0_9ACTN</name>
<keyword evidence="2" id="KW-1185">Reference proteome</keyword>
<accession>A0ABV4SXJ0</accession>
<proteinExistence type="predicted"/>
<dbReference type="EMBL" id="JBGOSP010000049">
    <property type="protein sequence ID" value="MFA3843030.1"/>
    <property type="molecule type" value="Genomic_DNA"/>
</dbReference>
<organism evidence="1 2">
    <name type="scientific">Streptomyces aureus</name>
    <dbReference type="NCBI Taxonomy" id="193461"/>
    <lineage>
        <taxon>Bacteria</taxon>
        <taxon>Bacillati</taxon>
        <taxon>Actinomycetota</taxon>
        <taxon>Actinomycetes</taxon>
        <taxon>Kitasatosporales</taxon>
        <taxon>Streptomycetaceae</taxon>
        <taxon>Streptomyces</taxon>
    </lineage>
</organism>
<reference evidence="1 2" key="1">
    <citation type="submission" date="2024-08" db="EMBL/GenBank/DDBJ databases">
        <title>Genome sequence of Streptomyces aureus CACIA-1.46HGO.</title>
        <authorList>
            <person name="Evangelista-Martinez Z."/>
        </authorList>
    </citation>
    <scope>NUCLEOTIDE SEQUENCE [LARGE SCALE GENOMIC DNA]</scope>
    <source>
        <strain evidence="1 2">CACIA-1.46HGO</strain>
    </source>
</reference>
<dbReference type="Proteomes" id="UP001571476">
    <property type="component" value="Unassembled WGS sequence"/>
</dbReference>
<dbReference type="RefSeq" id="WP_372566906.1">
    <property type="nucleotide sequence ID" value="NZ_JBGOSP010000049.1"/>
</dbReference>
<gene>
    <name evidence="1" type="ORF">ACEG43_44050</name>
</gene>
<evidence type="ECO:0000313" key="2">
    <source>
        <dbReference type="Proteomes" id="UP001571476"/>
    </source>
</evidence>
<comment type="caution">
    <text evidence="1">The sequence shown here is derived from an EMBL/GenBank/DDBJ whole genome shotgun (WGS) entry which is preliminary data.</text>
</comment>